<dbReference type="PANTHER" id="PTHR19136">
    <property type="entry name" value="MOLYBDENUM COFACTOR GUANYLYLTRANSFERASE"/>
    <property type="match status" value="1"/>
</dbReference>
<dbReference type="HAMAP" id="MF_00316">
    <property type="entry name" value="MobA"/>
    <property type="match status" value="1"/>
</dbReference>
<proteinExistence type="inferred from homology"/>
<dbReference type="PANTHER" id="PTHR19136:SF81">
    <property type="entry name" value="MOLYBDENUM COFACTOR GUANYLYLTRANSFERASE"/>
    <property type="match status" value="1"/>
</dbReference>
<evidence type="ECO:0000256" key="7">
    <source>
        <dbReference type="ARBA" id="ARBA00023150"/>
    </source>
</evidence>
<evidence type="ECO:0000256" key="6">
    <source>
        <dbReference type="ARBA" id="ARBA00023134"/>
    </source>
</evidence>
<comment type="subcellular location">
    <subcellularLocation>
        <location evidence="8">Cytoplasm</location>
    </subcellularLocation>
</comment>
<dbReference type="CDD" id="cd02503">
    <property type="entry name" value="MobA"/>
    <property type="match status" value="1"/>
</dbReference>
<feature type="binding site" evidence="8">
    <location>
        <begin position="10"/>
        <end position="12"/>
    </location>
    <ligand>
        <name>GTP</name>
        <dbReference type="ChEBI" id="CHEBI:37565"/>
    </ligand>
</feature>
<feature type="binding site" evidence="8">
    <location>
        <position position="97"/>
    </location>
    <ligand>
        <name>GTP</name>
        <dbReference type="ChEBI" id="CHEBI:37565"/>
    </ligand>
</feature>
<gene>
    <name evidence="8" type="primary">mobA</name>
    <name evidence="10" type="ORF">LU635_09520</name>
</gene>
<evidence type="ECO:0000313" key="11">
    <source>
        <dbReference type="Proteomes" id="UP001139344"/>
    </source>
</evidence>
<dbReference type="Proteomes" id="UP001139344">
    <property type="component" value="Unassembled WGS sequence"/>
</dbReference>
<dbReference type="EC" id="2.7.7.77" evidence="8"/>
<keyword evidence="6 8" id="KW-0342">GTP-binding</keyword>
<dbReference type="InterPro" id="IPR013482">
    <property type="entry name" value="Molybde_CF_guanTrfase"/>
</dbReference>
<keyword evidence="4 8" id="KW-0547">Nucleotide-binding</keyword>
<comment type="cofactor">
    <cofactor evidence="8">
        <name>Mg(2+)</name>
        <dbReference type="ChEBI" id="CHEBI:18420"/>
    </cofactor>
</comment>
<feature type="binding site" evidence="8">
    <location>
        <position position="68"/>
    </location>
    <ligand>
        <name>GTP</name>
        <dbReference type="ChEBI" id="CHEBI:37565"/>
    </ligand>
</feature>
<evidence type="ECO:0000256" key="1">
    <source>
        <dbReference type="ARBA" id="ARBA00022490"/>
    </source>
</evidence>
<feature type="domain" description="MobA-like NTP transferase" evidence="9">
    <location>
        <begin position="7"/>
        <end position="154"/>
    </location>
</feature>
<dbReference type="RefSeq" id="WP_240098529.1">
    <property type="nucleotide sequence ID" value="NZ_JAJSON010000020.1"/>
</dbReference>
<evidence type="ECO:0000256" key="3">
    <source>
        <dbReference type="ARBA" id="ARBA00022723"/>
    </source>
</evidence>
<keyword evidence="11" id="KW-1185">Reference proteome</keyword>
<feature type="binding site" evidence="8">
    <location>
        <position position="97"/>
    </location>
    <ligand>
        <name>Mg(2+)</name>
        <dbReference type="ChEBI" id="CHEBI:18420"/>
    </ligand>
</feature>
<reference evidence="10" key="1">
    <citation type="submission" date="2021-12" db="EMBL/GenBank/DDBJ databases">
        <title>Description of Gramella crocea sp. nov., a new bacterium isolated from activated sludge.</title>
        <authorList>
            <person name="Zhang X."/>
        </authorList>
    </citation>
    <scope>NUCLEOTIDE SEQUENCE</scope>
    <source>
        <strain evidence="10">YB25</strain>
    </source>
</reference>
<keyword evidence="3 8" id="KW-0479">Metal-binding</keyword>
<dbReference type="Pfam" id="PF12804">
    <property type="entry name" value="NTP_transf_3"/>
    <property type="match status" value="1"/>
</dbReference>
<evidence type="ECO:0000259" key="9">
    <source>
        <dbReference type="Pfam" id="PF12804"/>
    </source>
</evidence>
<evidence type="ECO:0000256" key="5">
    <source>
        <dbReference type="ARBA" id="ARBA00022842"/>
    </source>
</evidence>
<dbReference type="AlphaFoldDB" id="A0A9X1UX26"/>
<dbReference type="GO" id="GO:0046872">
    <property type="term" value="F:metal ion binding"/>
    <property type="evidence" value="ECO:0007669"/>
    <property type="project" value="UniProtKB-KW"/>
</dbReference>
<dbReference type="GO" id="GO:0005525">
    <property type="term" value="F:GTP binding"/>
    <property type="evidence" value="ECO:0007669"/>
    <property type="project" value="UniProtKB-UniRule"/>
</dbReference>
<dbReference type="InterPro" id="IPR025877">
    <property type="entry name" value="MobA-like_NTP_Trfase"/>
</dbReference>
<evidence type="ECO:0000256" key="2">
    <source>
        <dbReference type="ARBA" id="ARBA00022679"/>
    </source>
</evidence>
<dbReference type="GO" id="GO:0061603">
    <property type="term" value="F:molybdenum cofactor guanylyltransferase activity"/>
    <property type="evidence" value="ECO:0007669"/>
    <property type="project" value="UniProtKB-EC"/>
</dbReference>
<keyword evidence="7 8" id="KW-0501">Molybdenum cofactor biosynthesis</keyword>
<comment type="similarity">
    <text evidence="8">Belongs to the MobA family.</text>
</comment>
<keyword evidence="5 8" id="KW-0460">Magnesium</keyword>
<keyword evidence="2 8" id="KW-0808">Transferase</keyword>
<comment type="caution">
    <text evidence="8">Lacks conserved residue(s) required for the propagation of feature annotation.</text>
</comment>
<comment type="caution">
    <text evidence="10">The sequence shown here is derived from an EMBL/GenBank/DDBJ whole genome shotgun (WGS) entry which is preliminary data.</text>
</comment>
<evidence type="ECO:0000256" key="4">
    <source>
        <dbReference type="ARBA" id="ARBA00022741"/>
    </source>
</evidence>
<organism evidence="10 11">
    <name type="scientific">Christiangramia crocea</name>
    <dbReference type="NCBI Taxonomy" id="2904124"/>
    <lineage>
        <taxon>Bacteria</taxon>
        <taxon>Pseudomonadati</taxon>
        <taxon>Bacteroidota</taxon>
        <taxon>Flavobacteriia</taxon>
        <taxon>Flavobacteriales</taxon>
        <taxon>Flavobacteriaceae</taxon>
        <taxon>Christiangramia</taxon>
    </lineage>
</organism>
<dbReference type="EMBL" id="JAJSON010000020">
    <property type="protein sequence ID" value="MCG9971873.1"/>
    <property type="molecule type" value="Genomic_DNA"/>
</dbReference>
<accession>A0A9X1UX26</accession>
<evidence type="ECO:0000313" key="10">
    <source>
        <dbReference type="EMBL" id="MCG9971873.1"/>
    </source>
</evidence>
<evidence type="ECO:0000256" key="8">
    <source>
        <dbReference type="HAMAP-Rule" id="MF_00316"/>
    </source>
</evidence>
<comment type="domain">
    <text evidence="8">The N-terminal domain determines nucleotide recognition and specific binding, while the C-terminal domain determines the specific binding to the target protein.</text>
</comment>
<sequence>METKLYGLVLAGGKSSRMGMDKGVLKYHGKPQRDHLYEMLREVCDEVFLSVRKDQEGTIPENFSTIADMDEVRGPQNGMQSAHKTHPEAAWLIVATDLPLLNKEALLKLVAERDRQKVATAYAVSGSDLPEPLCAIWEPRSFNLAKEFISETGNTCPRKFLINSDIKIIHPEDDLVLMNANDEKDYREVQKILSET</sequence>
<dbReference type="GO" id="GO:0005737">
    <property type="term" value="C:cytoplasm"/>
    <property type="evidence" value="ECO:0007669"/>
    <property type="project" value="UniProtKB-SubCell"/>
</dbReference>
<name>A0A9X1UX26_9FLAO</name>
<keyword evidence="1 8" id="KW-0963">Cytoplasm</keyword>
<dbReference type="Gene3D" id="3.90.550.10">
    <property type="entry name" value="Spore Coat Polysaccharide Biosynthesis Protein SpsA, Chain A"/>
    <property type="match status" value="1"/>
</dbReference>
<comment type="catalytic activity">
    <reaction evidence="8">
        <text>Mo-molybdopterin + GTP + H(+) = Mo-molybdopterin guanine dinucleotide + diphosphate</text>
        <dbReference type="Rhea" id="RHEA:34243"/>
        <dbReference type="ChEBI" id="CHEBI:15378"/>
        <dbReference type="ChEBI" id="CHEBI:33019"/>
        <dbReference type="ChEBI" id="CHEBI:37565"/>
        <dbReference type="ChEBI" id="CHEBI:71302"/>
        <dbReference type="ChEBI" id="CHEBI:71310"/>
        <dbReference type="EC" id="2.7.7.77"/>
    </reaction>
</comment>
<feature type="binding site" evidence="8">
    <location>
        <position position="22"/>
    </location>
    <ligand>
        <name>GTP</name>
        <dbReference type="ChEBI" id="CHEBI:37565"/>
    </ligand>
</feature>
<dbReference type="InterPro" id="IPR029044">
    <property type="entry name" value="Nucleotide-diphossugar_trans"/>
</dbReference>
<comment type="function">
    <text evidence="8">Transfers a GMP moiety from GTP to Mo-molybdopterin (Mo-MPT) cofactor (Moco or molybdenum cofactor) to form Mo-molybdopterin guanine dinucleotide (Mo-MGD) cofactor.</text>
</comment>
<dbReference type="SUPFAM" id="SSF53448">
    <property type="entry name" value="Nucleotide-diphospho-sugar transferases"/>
    <property type="match status" value="1"/>
</dbReference>
<protein>
    <recommendedName>
        <fullName evidence="8">Probable molybdenum cofactor guanylyltransferase</fullName>
        <shortName evidence="8">MoCo guanylyltransferase</shortName>
        <ecNumber evidence="8">2.7.7.77</ecNumber>
    </recommendedName>
    <alternativeName>
        <fullName evidence="8">GTP:molybdopterin guanylyltransferase</fullName>
    </alternativeName>
    <alternativeName>
        <fullName evidence="8">Mo-MPT guanylyltransferase</fullName>
    </alternativeName>
    <alternativeName>
        <fullName evidence="8">Molybdopterin guanylyltransferase</fullName>
    </alternativeName>
    <alternativeName>
        <fullName evidence="8">Molybdopterin-guanine dinucleotide synthase</fullName>
        <shortName evidence="8">MGD synthase</shortName>
    </alternativeName>
</protein>
<dbReference type="GO" id="GO:0006777">
    <property type="term" value="P:Mo-molybdopterin cofactor biosynthetic process"/>
    <property type="evidence" value="ECO:0007669"/>
    <property type="project" value="UniProtKB-KW"/>
</dbReference>